<dbReference type="AlphaFoldDB" id="A0A238U5W4"/>
<reference evidence="6 7" key="1">
    <citation type="submission" date="2017-07" db="EMBL/GenBank/DDBJ databases">
        <authorList>
            <person name="Sun Z.S."/>
            <person name="Albrecht U."/>
            <person name="Echele G."/>
            <person name="Lee C.C."/>
        </authorList>
    </citation>
    <scope>NUCLEOTIDE SEQUENCE [LARGE SCALE GENOMIC DNA]</scope>
    <source>
        <strain evidence="7">type strain: KCTC 22618</strain>
    </source>
</reference>
<evidence type="ECO:0000259" key="5">
    <source>
        <dbReference type="PROSITE" id="PS51352"/>
    </source>
</evidence>
<dbReference type="GO" id="GO:0030313">
    <property type="term" value="C:cell envelope"/>
    <property type="evidence" value="ECO:0007669"/>
    <property type="project" value="UniProtKB-SubCell"/>
</dbReference>
<dbReference type="InterPro" id="IPR013740">
    <property type="entry name" value="Redoxin"/>
</dbReference>
<dbReference type="CDD" id="cd02966">
    <property type="entry name" value="TlpA_like_family"/>
    <property type="match status" value="1"/>
</dbReference>
<dbReference type="InterPro" id="IPR013766">
    <property type="entry name" value="Thioredoxin_domain"/>
</dbReference>
<keyword evidence="3" id="KW-1015">Disulfide bond</keyword>
<dbReference type="Pfam" id="PF08534">
    <property type="entry name" value="Redoxin"/>
    <property type="match status" value="1"/>
</dbReference>
<keyword evidence="2" id="KW-0201">Cytochrome c-type biogenesis</keyword>
<dbReference type="RefSeq" id="WP_095069684.1">
    <property type="nucleotide sequence ID" value="NZ_LT899436.1"/>
</dbReference>
<evidence type="ECO:0000313" key="7">
    <source>
        <dbReference type="Proteomes" id="UP000215214"/>
    </source>
</evidence>
<dbReference type="KEGG" id="tje:TJEJU_0822"/>
<dbReference type="InterPro" id="IPR036249">
    <property type="entry name" value="Thioredoxin-like_sf"/>
</dbReference>
<dbReference type="PANTHER" id="PTHR42852">
    <property type="entry name" value="THIOL:DISULFIDE INTERCHANGE PROTEIN DSBE"/>
    <property type="match status" value="1"/>
</dbReference>
<comment type="subcellular location">
    <subcellularLocation>
        <location evidence="1">Cell envelope</location>
    </subcellularLocation>
</comment>
<dbReference type="Proteomes" id="UP000215214">
    <property type="component" value="Chromosome TJEJU"/>
</dbReference>
<gene>
    <name evidence="6" type="ORF">TJEJU_0822</name>
</gene>
<dbReference type="EMBL" id="LT899436">
    <property type="protein sequence ID" value="SNR14593.1"/>
    <property type="molecule type" value="Genomic_DNA"/>
</dbReference>
<dbReference type="OrthoDB" id="743079at2"/>
<evidence type="ECO:0000256" key="3">
    <source>
        <dbReference type="ARBA" id="ARBA00023157"/>
    </source>
</evidence>
<name>A0A238U5W4_9FLAO</name>
<dbReference type="PROSITE" id="PS51257">
    <property type="entry name" value="PROKAR_LIPOPROTEIN"/>
    <property type="match status" value="1"/>
</dbReference>
<dbReference type="PROSITE" id="PS51352">
    <property type="entry name" value="THIOREDOXIN_2"/>
    <property type="match status" value="1"/>
</dbReference>
<dbReference type="SUPFAM" id="SSF52833">
    <property type="entry name" value="Thioredoxin-like"/>
    <property type="match status" value="1"/>
</dbReference>
<dbReference type="GO" id="GO:0016491">
    <property type="term" value="F:oxidoreductase activity"/>
    <property type="evidence" value="ECO:0007669"/>
    <property type="project" value="InterPro"/>
</dbReference>
<dbReference type="InterPro" id="IPR050553">
    <property type="entry name" value="Thioredoxin_ResA/DsbE_sf"/>
</dbReference>
<dbReference type="PANTHER" id="PTHR42852:SF6">
    <property type="entry name" value="THIOL:DISULFIDE INTERCHANGE PROTEIN DSBE"/>
    <property type="match status" value="1"/>
</dbReference>
<accession>A0A238U5W4</accession>
<feature type="domain" description="Thioredoxin" evidence="5">
    <location>
        <begin position="192"/>
        <end position="334"/>
    </location>
</feature>
<dbReference type="Gene3D" id="3.40.30.10">
    <property type="entry name" value="Glutaredoxin"/>
    <property type="match status" value="1"/>
</dbReference>
<evidence type="ECO:0000313" key="6">
    <source>
        <dbReference type="EMBL" id="SNR14593.1"/>
    </source>
</evidence>
<sequence length="334" mass="37816">MKKVIYLLCSATLFFSCKNNDFVSFSGKIENKNSDSLVVANPQKGYQKTIKVNEDGTFKDTLKVSNGFFSLYDGTNYATAYFRNGDEITMNINAAEPRKSILFAGKGAAESNFLSISAQNQIEFNTGVKEMIELPKDEFDAKLNTYVSAFNTRLENKVLDTAFVNIQKKNIEGLKAQLVKIHSDKLYFKSTLGKGKPSPKFKDYETPDRTPMSLDDFKGKYVYIDVWATWCQPCLAQIPSLHKLEEEYKGKNIEFVSISIDKRDDYFTWSDMIEEKNLGGVQLFANENQDFTKAYRIDNIPRFILIDPEGNIVSSDAPRPSNPALKDLFAENGI</sequence>
<keyword evidence="7" id="KW-1185">Reference proteome</keyword>
<evidence type="ECO:0000256" key="1">
    <source>
        <dbReference type="ARBA" id="ARBA00004196"/>
    </source>
</evidence>
<keyword evidence="4" id="KW-0676">Redox-active center</keyword>
<proteinExistence type="predicted"/>
<evidence type="ECO:0000256" key="2">
    <source>
        <dbReference type="ARBA" id="ARBA00022748"/>
    </source>
</evidence>
<organism evidence="6 7">
    <name type="scientific">Tenacibaculum jejuense</name>
    <dbReference type="NCBI Taxonomy" id="584609"/>
    <lineage>
        <taxon>Bacteria</taxon>
        <taxon>Pseudomonadati</taxon>
        <taxon>Bacteroidota</taxon>
        <taxon>Flavobacteriia</taxon>
        <taxon>Flavobacteriales</taxon>
        <taxon>Flavobacteriaceae</taxon>
        <taxon>Tenacibaculum</taxon>
    </lineage>
</organism>
<protein>
    <recommendedName>
        <fullName evidence="5">Thioredoxin domain-containing protein</fullName>
    </recommendedName>
</protein>
<evidence type="ECO:0000256" key="4">
    <source>
        <dbReference type="ARBA" id="ARBA00023284"/>
    </source>
</evidence>
<dbReference type="GO" id="GO:0017004">
    <property type="term" value="P:cytochrome complex assembly"/>
    <property type="evidence" value="ECO:0007669"/>
    <property type="project" value="UniProtKB-KW"/>
</dbReference>